<dbReference type="PANTHER" id="PTHR45984:SF3">
    <property type="entry name" value="SPERM-ASSOCIATED ANTIGEN 1"/>
    <property type="match status" value="1"/>
</dbReference>
<accession>A0A5N4EKM9</accession>
<evidence type="ECO:0000313" key="7">
    <source>
        <dbReference type="Proteomes" id="UP000299084"/>
    </source>
</evidence>
<feature type="compositionally biased region" description="Basic and acidic residues" evidence="5">
    <location>
        <begin position="30"/>
        <end position="46"/>
    </location>
</feature>
<evidence type="ECO:0000313" key="6">
    <source>
        <dbReference type="EMBL" id="KAB1283900.1"/>
    </source>
</evidence>
<comment type="subcellular location">
    <subcellularLocation>
        <location evidence="1">Cytoplasm</location>
    </subcellularLocation>
</comment>
<name>A0A5N4EKM9_CAMDR</name>
<keyword evidence="2" id="KW-0963">Cytoplasm</keyword>
<comment type="caution">
    <text evidence="6">The sequence shown here is derived from an EMBL/GenBank/DDBJ whole genome shotgun (WGS) entry which is preliminary data.</text>
</comment>
<keyword evidence="7" id="KW-1185">Reference proteome</keyword>
<evidence type="ECO:0000256" key="5">
    <source>
        <dbReference type="SAM" id="MobiDB-lite"/>
    </source>
</evidence>
<evidence type="ECO:0000256" key="4">
    <source>
        <dbReference type="ARBA" id="ARBA00022803"/>
    </source>
</evidence>
<reference evidence="6 7" key="1">
    <citation type="journal article" date="2019" name="Mol. Ecol. Resour.">
        <title>Improving Illumina assemblies with Hi-C and long reads: an example with the North African dromedary.</title>
        <authorList>
            <person name="Elbers J.P."/>
            <person name="Rogers M.F."/>
            <person name="Perelman P.L."/>
            <person name="Proskuryakova A.A."/>
            <person name="Serdyukova N.A."/>
            <person name="Johnson W.E."/>
            <person name="Horin P."/>
            <person name="Corander J."/>
            <person name="Murphy D."/>
            <person name="Burger P.A."/>
        </authorList>
    </citation>
    <scope>NUCLEOTIDE SEQUENCE [LARGE SCALE GENOMIC DNA]</scope>
    <source>
        <strain evidence="6">Drom800</strain>
        <tissue evidence="6">Blood</tissue>
    </source>
</reference>
<dbReference type="EMBL" id="JWIN03000001">
    <property type="protein sequence ID" value="KAB1283900.1"/>
    <property type="molecule type" value="Genomic_DNA"/>
</dbReference>
<keyword evidence="4" id="KW-0802">TPR repeat</keyword>
<organism evidence="6 7">
    <name type="scientific">Camelus dromedarius</name>
    <name type="common">Dromedary</name>
    <name type="synonym">Arabian camel</name>
    <dbReference type="NCBI Taxonomy" id="9838"/>
    <lineage>
        <taxon>Eukaryota</taxon>
        <taxon>Metazoa</taxon>
        <taxon>Chordata</taxon>
        <taxon>Craniata</taxon>
        <taxon>Vertebrata</taxon>
        <taxon>Euteleostomi</taxon>
        <taxon>Mammalia</taxon>
        <taxon>Eutheria</taxon>
        <taxon>Laurasiatheria</taxon>
        <taxon>Artiodactyla</taxon>
        <taxon>Tylopoda</taxon>
        <taxon>Camelidae</taxon>
        <taxon>Camelus</taxon>
    </lineage>
</organism>
<gene>
    <name evidence="6" type="ORF">Cadr_000000647</name>
</gene>
<evidence type="ECO:0000256" key="1">
    <source>
        <dbReference type="ARBA" id="ARBA00004496"/>
    </source>
</evidence>
<dbReference type="PANTHER" id="PTHR45984">
    <property type="entry name" value="RNA (RNA) POLYMERASE II ASSOCIATED PROTEIN HOMOLOG"/>
    <property type="match status" value="1"/>
</dbReference>
<protein>
    <submittedName>
        <fullName evidence="6">Sperm-associated antigen 1</fullName>
    </submittedName>
</protein>
<evidence type="ECO:0000256" key="2">
    <source>
        <dbReference type="ARBA" id="ARBA00022490"/>
    </source>
</evidence>
<evidence type="ECO:0000256" key="3">
    <source>
        <dbReference type="ARBA" id="ARBA00022737"/>
    </source>
</evidence>
<feature type="region of interest" description="Disordered" evidence="5">
    <location>
        <begin position="30"/>
        <end position="66"/>
    </location>
</feature>
<dbReference type="GO" id="GO:0005829">
    <property type="term" value="C:cytosol"/>
    <property type="evidence" value="ECO:0007669"/>
    <property type="project" value="TreeGrafter"/>
</dbReference>
<dbReference type="Proteomes" id="UP000299084">
    <property type="component" value="Unassembled WGS sequence"/>
</dbReference>
<dbReference type="InterPro" id="IPR051982">
    <property type="entry name" value="CiliaryAsmbly_MitoImport"/>
</dbReference>
<keyword evidence="3" id="KW-0677">Repeat</keyword>
<proteinExistence type="predicted"/>
<sequence length="100" mass="11378">MELDKVTRILNIQDNAASFNKEKKRRKIEIQEVNEGHKEEPERTSEEISTDCLASEKGNTSRGAENSHEQLLIIKPNNAYAFGQVINAISIRKDKPVHSF</sequence>
<dbReference type="AlphaFoldDB" id="A0A5N4EKM9"/>